<dbReference type="SUPFAM" id="SSF54928">
    <property type="entry name" value="RNA-binding domain, RBD"/>
    <property type="match status" value="1"/>
</dbReference>
<organism evidence="9">
    <name type="scientific">Lygus hesperus</name>
    <name type="common">Western plant bug</name>
    <dbReference type="NCBI Taxonomy" id="30085"/>
    <lineage>
        <taxon>Eukaryota</taxon>
        <taxon>Metazoa</taxon>
        <taxon>Ecdysozoa</taxon>
        <taxon>Arthropoda</taxon>
        <taxon>Hexapoda</taxon>
        <taxon>Insecta</taxon>
        <taxon>Pterygota</taxon>
        <taxon>Neoptera</taxon>
        <taxon>Paraneoptera</taxon>
        <taxon>Hemiptera</taxon>
        <taxon>Heteroptera</taxon>
        <taxon>Panheteroptera</taxon>
        <taxon>Cimicomorpha</taxon>
        <taxon>Miridae</taxon>
        <taxon>Mirini</taxon>
        <taxon>Lygus</taxon>
    </lineage>
</organism>
<evidence type="ECO:0000259" key="7">
    <source>
        <dbReference type="PROSITE" id="PS50102"/>
    </source>
</evidence>
<dbReference type="SMART" id="SM00360">
    <property type="entry name" value="RRM"/>
    <property type="match status" value="1"/>
</dbReference>
<dbReference type="InterPro" id="IPR000504">
    <property type="entry name" value="RRM_dom"/>
</dbReference>
<evidence type="ECO:0000313" key="11">
    <source>
        <dbReference type="EMBL" id="JAQ14116.1"/>
    </source>
</evidence>
<dbReference type="EMBL" id="GBHO01042537">
    <property type="protein sequence ID" value="JAG01067.1"/>
    <property type="molecule type" value="Transcribed_RNA"/>
</dbReference>
<comment type="subcellular location">
    <subcellularLocation>
        <location evidence="1">Cytoplasm</location>
    </subcellularLocation>
</comment>
<reference evidence="11" key="4">
    <citation type="journal article" date="2016" name="Gigascience">
        <title>De novo construction of an expanded transcriptome assembly for the western tarnished plant bug, Lygus hesperus.</title>
        <authorList>
            <person name="Tassone E.E."/>
            <person name="Geib S.M."/>
            <person name="Hall B."/>
            <person name="Fabrick J.A."/>
            <person name="Brent C.S."/>
            <person name="Hull J.J."/>
        </authorList>
    </citation>
    <scope>NUCLEOTIDE SEQUENCE</scope>
</reference>
<reference evidence="9" key="1">
    <citation type="journal article" date="2014" name="PLoS ONE">
        <title>Transcriptome-Based Identification of ABC Transporters in the Western Tarnished Plant Bug Lygus hesperus.</title>
        <authorList>
            <person name="Hull J.J."/>
            <person name="Chaney K."/>
            <person name="Geib S.M."/>
            <person name="Fabrick J.A."/>
            <person name="Brent C.S."/>
            <person name="Walsh D."/>
            <person name="Lavine L.C."/>
        </authorList>
    </citation>
    <scope>NUCLEOTIDE SEQUENCE</scope>
</reference>
<dbReference type="InterPro" id="IPR012677">
    <property type="entry name" value="Nucleotide-bd_a/b_plait_sf"/>
</dbReference>
<evidence type="ECO:0000256" key="5">
    <source>
        <dbReference type="SAM" id="Coils"/>
    </source>
</evidence>
<dbReference type="FunFam" id="3.30.70.330:FF:000311">
    <property type="entry name" value="polyadenylate-binding protein 2"/>
    <property type="match status" value="1"/>
</dbReference>
<dbReference type="GO" id="GO:0005737">
    <property type="term" value="C:cytoplasm"/>
    <property type="evidence" value="ECO:0007669"/>
    <property type="project" value="UniProtKB-SubCell"/>
</dbReference>
<dbReference type="Pfam" id="PF00076">
    <property type="entry name" value="RRM_1"/>
    <property type="match status" value="1"/>
</dbReference>
<dbReference type="PANTHER" id="PTHR23236:SF12">
    <property type="entry name" value="EUKARYOTIC INITIATION FACTOR 4B-RELATED"/>
    <property type="match status" value="1"/>
</dbReference>
<keyword evidence="5" id="KW-0175">Coiled coil</keyword>
<evidence type="ECO:0000256" key="3">
    <source>
        <dbReference type="ARBA" id="ARBA00022884"/>
    </source>
</evidence>
<evidence type="ECO:0000256" key="2">
    <source>
        <dbReference type="ARBA" id="ARBA00022490"/>
    </source>
</evidence>
<feature type="domain" description="RRM" evidence="7">
    <location>
        <begin position="88"/>
        <end position="165"/>
    </location>
</feature>
<reference evidence="9" key="2">
    <citation type="submission" date="2014-07" db="EMBL/GenBank/DDBJ databases">
        <authorList>
            <person name="Hull J."/>
        </authorList>
    </citation>
    <scope>NUCLEOTIDE SEQUENCE</scope>
</reference>
<dbReference type="EMBL" id="GBRD01016307">
    <property type="protein sequence ID" value="JAG49519.1"/>
    <property type="molecule type" value="Transcribed_RNA"/>
</dbReference>
<sequence>MMADHDDMGADMMENGEGDLGENGDAGHVEDQELEAIKARVREMEEEAEKLKQMQTEVDKQMNLGSPPATGPGGLNLSFEEKVEVDNRSIYVGNVDYGATAEELEAHFHGCGSINRVTILCNKFDGHPKGFAYIEFADKDSVQTAMALDESLFRGRQIKVNPKRTNRPGLSTTNRGFRGGRGRGAGGRFSRGAAYYGYRPARRARAYRRPFYSPY</sequence>
<feature type="region of interest" description="Disordered" evidence="6">
    <location>
        <begin position="1"/>
        <end position="26"/>
    </location>
</feature>
<dbReference type="AlphaFoldDB" id="A0A0A9VY10"/>
<proteinExistence type="predicted"/>
<evidence type="ECO:0000256" key="6">
    <source>
        <dbReference type="SAM" id="MobiDB-lite"/>
    </source>
</evidence>
<reference evidence="10" key="3">
    <citation type="submission" date="2014-09" db="EMBL/GenBank/DDBJ databases">
        <authorList>
            <person name="Magalhaes I.L.F."/>
            <person name="Oliveira U."/>
            <person name="Santos F.R."/>
            <person name="Vidigal T.H.D.A."/>
            <person name="Brescovit A.D."/>
            <person name="Santos A.J."/>
        </authorList>
    </citation>
    <scope>NUCLEOTIDE SEQUENCE</scope>
</reference>
<feature type="region of interest" description="Disordered" evidence="6">
    <location>
        <begin position="162"/>
        <end position="185"/>
    </location>
</feature>
<name>A0A0A9VY10_LYGHE</name>
<gene>
    <name evidence="9" type="primary">Pabp2_0</name>
    <name evidence="8" type="synonym">Pabp2_1</name>
    <name evidence="8" type="ORF">CM83_35164</name>
    <name evidence="9" type="ORF">CM83_35165</name>
    <name evidence="11" type="ORF">g.31620</name>
    <name evidence="12" type="ORF">g.31621</name>
</gene>
<dbReference type="EMBL" id="GDHC01004513">
    <property type="protein sequence ID" value="JAQ14116.1"/>
    <property type="molecule type" value="Transcribed_RNA"/>
</dbReference>
<dbReference type="PANTHER" id="PTHR23236">
    <property type="entry name" value="EUKARYOTIC TRANSLATION INITIATION FACTOR 4B/4H"/>
    <property type="match status" value="1"/>
</dbReference>
<evidence type="ECO:0000256" key="1">
    <source>
        <dbReference type="ARBA" id="ARBA00004496"/>
    </source>
</evidence>
<dbReference type="GO" id="GO:0005634">
    <property type="term" value="C:nucleus"/>
    <property type="evidence" value="ECO:0007669"/>
    <property type="project" value="TreeGrafter"/>
</dbReference>
<evidence type="ECO:0000313" key="12">
    <source>
        <dbReference type="EMBL" id="JAQ16473.1"/>
    </source>
</evidence>
<dbReference type="GO" id="GO:0008143">
    <property type="term" value="F:poly(A) binding"/>
    <property type="evidence" value="ECO:0007669"/>
    <property type="project" value="TreeGrafter"/>
</dbReference>
<evidence type="ECO:0000313" key="9">
    <source>
        <dbReference type="EMBL" id="JAG01067.1"/>
    </source>
</evidence>
<evidence type="ECO:0000256" key="4">
    <source>
        <dbReference type="PROSITE-ProRule" id="PRU00176"/>
    </source>
</evidence>
<dbReference type="EMBL" id="GBHO01042538">
    <property type="protein sequence ID" value="JAG01066.1"/>
    <property type="molecule type" value="Transcribed_RNA"/>
</dbReference>
<keyword evidence="3 4" id="KW-0694">RNA-binding</keyword>
<evidence type="ECO:0000313" key="10">
    <source>
        <dbReference type="EMBL" id="JAG49519.1"/>
    </source>
</evidence>
<protein>
    <submittedName>
        <fullName evidence="9">Polyadenylate-binding protein 2</fullName>
    </submittedName>
</protein>
<dbReference type="InterPro" id="IPR035979">
    <property type="entry name" value="RBD_domain_sf"/>
</dbReference>
<dbReference type="Gene3D" id="3.30.70.330">
    <property type="match status" value="1"/>
</dbReference>
<dbReference type="PROSITE" id="PS50102">
    <property type="entry name" value="RRM"/>
    <property type="match status" value="1"/>
</dbReference>
<evidence type="ECO:0000313" key="8">
    <source>
        <dbReference type="EMBL" id="JAG01066.1"/>
    </source>
</evidence>
<dbReference type="EMBL" id="GDHC01002156">
    <property type="protein sequence ID" value="JAQ16473.1"/>
    <property type="molecule type" value="Transcribed_RNA"/>
</dbReference>
<feature type="coiled-coil region" evidence="5">
    <location>
        <begin position="34"/>
        <end position="64"/>
    </location>
</feature>
<accession>A0A0A9VY10</accession>
<dbReference type="CDD" id="cd12550">
    <property type="entry name" value="RRM_II_PABPN1"/>
    <property type="match status" value="1"/>
</dbReference>
<keyword evidence="2" id="KW-0963">Cytoplasm</keyword>